<dbReference type="GO" id="GO:0050118">
    <property type="term" value="F:N-acetyldiaminopimelate deacetylase activity"/>
    <property type="evidence" value="ECO:0007669"/>
    <property type="project" value="UniProtKB-ARBA"/>
</dbReference>
<gene>
    <name evidence="4" type="ORF">SAMN05192546_10657</name>
</gene>
<evidence type="ECO:0000313" key="4">
    <source>
        <dbReference type="EMBL" id="SDY97168.1"/>
    </source>
</evidence>
<dbReference type="NCBIfam" id="TIGR01891">
    <property type="entry name" value="amidohydrolases"/>
    <property type="match status" value="1"/>
</dbReference>
<feature type="domain" description="Peptidase M20 dimerisation" evidence="3">
    <location>
        <begin position="193"/>
        <end position="288"/>
    </location>
</feature>
<proteinExistence type="predicted"/>
<dbReference type="Gene3D" id="3.40.630.10">
    <property type="entry name" value="Zn peptidases"/>
    <property type="match status" value="1"/>
</dbReference>
<dbReference type="InterPro" id="IPR002933">
    <property type="entry name" value="Peptidase_M20"/>
</dbReference>
<reference evidence="4 5" key="1">
    <citation type="submission" date="2016-10" db="EMBL/GenBank/DDBJ databases">
        <authorList>
            <person name="de Groot N.N."/>
        </authorList>
    </citation>
    <scope>NUCLEOTIDE SEQUENCE [LARGE SCALE GENOMIC DNA]</scope>
    <source>
        <strain evidence="4 5">APO</strain>
    </source>
</reference>
<dbReference type="SUPFAM" id="SSF55031">
    <property type="entry name" value="Bacterial exopeptidase dimerisation domain"/>
    <property type="match status" value="1"/>
</dbReference>
<evidence type="ECO:0000313" key="5">
    <source>
        <dbReference type="Proteomes" id="UP000199230"/>
    </source>
</evidence>
<dbReference type="InterPro" id="IPR017439">
    <property type="entry name" value="Amidohydrolase"/>
</dbReference>
<keyword evidence="5" id="KW-1185">Reference proteome</keyword>
<evidence type="ECO:0000256" key="1">
    <source>
        <dbReference type="ARBA" id="ARBA00022801"/>
    </source>
</evidence>
<sequence length="397" mass="44240">MNEIVRDKIEANEAWIINHRRALHQIPEKSKEEWKTKEYIKKSLTDLGIEVKEGYYNTGLVGVIYGEQAGRTIGIRFDMDALEMEEKVETEFKSLNKGLMHACGHDGHMAMGLGCAKVLNEMKDQICGVVKLVFQPAEEDATTGGGAQHMIKDGVLSDEPKIEAMVGMHIWPKLKVGEVGSRVGPIMAASDPFNVEVVGKGVHASLPYMGIDPIITASQIIVNLQSVISRNISPFEQGVMSIGIMQGGTQYNTIPERVHFYGTVRSFNEETRLRIHDRMKTVIEKGAEAMNAKAKFNYTFGYPAVINNEKMVKIAKFSTEEMLGEGSYIEVDQPAPGGEDFAFFAKEVPSVFLWLGYGEEEEIHPPHSPHYEFNEAILALGTKVLCKTALEWCRLNK</sequence>
<dbReference type="AlphaFoldDB" id="A0A1H3P7V9"/>
<dbReference type="InterPro" id="IPR036264">
    <property type="entry name" value="Bact_exopeptidase_dim_dom"/>
</dbReference>
<protein>
    <submittedName>
        <fullName evidence="4">Amidohydrolase</fullName>
    </submittedName>
</protein>
<comment type="cofactor">
    <cofactor evidence="2">
        <name>Mn(2+)</name>
        <dbReference type="ChEBI" id="CHEBI:29035"/>
    </cofactor>
    <text evidence="2">The Mn(2+) ion enhances activity.</text>
</comment>
<dbReference type="FunFam" id="3.30.70.360:FF:000001">
    <property type="entry name" value="N-acetyldiaminopimelate deacetylase"/>
    <property type="match status" value="1"/>
</dbReference>
<dbReference type="OrthoDB" id="9776731at2"/>
<feature type="binding site" evidence="2">
    <location>
        <position position="367"/>
    </location>
    <ligand>
        <name>Mn(2+)</name>
        <dbReference type="ChEBI" id="CHEBI:29035"/>
        <label>2</label>
    </ligand>
</feature>
<dbReference type="STRING" id="159292.SAMN05192546_10657"/>
<dbReference type="EMBL" id="FNPV01000006">
    <property type="protein sequence ID" value="SDY97168.1"/>
    <property type="molecule type" value="Genomic_DNA"/>
</dbReference>
<evidence type="ECO:0000256" key="2">
    <source>
        <dbReference type="PIRSR" id="PIRSR005962-1"/>
    </source>
</evidence>
<dbReference type="PANTHER" id="PTHR11014">
    <property type="entry name" value="PEPTIDASE M20 FAMILY MEMBER"/>
    <property type="match status" value="1"/>
</dbReference>
<feature type="binding site" evidence="2">
    <location>
        <position position="169"/>
    </location>
    <ligand>
        <name>Mn(2+)</name>
        <dbReference type="ChEBI" id="CHEBI:29035"/>
        <label>2</label>
    </ligand>
</feature>
<dbReference type="GO" id="GO:0019877">
    <property type="term" value="P:diaminopimelate biosynthetic process"/>
    <property type="evidence" value="ECO:0007669"/>
    <property type="project" value="UniProtKB-ARBA"/>
</dbReference>
<dbReference type="CDD" id="cd03886">
    <property type="entry name" value="M20_Acy1"/>
    <property type="match status" value="1"/>
</dbReference>
<dbReference type="Gene3D" id="3.30.70.360">
    <property type="match status" value="1"/>
</dbReference>
<dbReference type="GO" id="GO:0046872">
    <property type="term" value="F:metal ion binding"/>
    <property type="evidence" value="ECO:0007669"/>
    <property type="project" value="UniProtKB-KW"/>
</dbReference>
<feature type="binding site" evidence="2">
    <location>
        <position position="103"/>
    </location>
    <ligand>
        <name>Mn(2+)</name>
        <dbReference type="ChEBI" id="CHEBI:29035"/>
        <label>2</label>
    </ligand>
</feature>
<dbReference type="Proteomes" id="UP000199230">
    <property type="component" value="Unassembled WGS sequence"/>
</dbReference>
<dbReference type="RefSeq" id="WP_093313747.1">
    <property type="nucleotide sequence ID" value="NZ_FNPV01000006.1"/>
</dbReference>
<dbReference type="PIRSF" id="PIRSF005962">
    <property type="entry name" value="Pept_M20D_amidohydro"/>
    <property type="match status" value="1"/>
</dbReference>
<evidence type="ECO:0000259" key="3">
    <source>
        <dbReference type="Pfam" id="PF07687"/>
    </source>
</evidence>
<name>A0A1H3P7V9_9FIRM</name>
<dbReference type="SUPFAM" id="SSF53187">
    <property type="entry name" value="Zn-dependent exopeptidases"/>
    <property type="match status" value="1"/>
</dbReference>
<feature type="binding site" evidence="2">
    <location>
        <position position="139"/>
    </location>
    <ligand>
        <name>Mn(2+)</name>
        <dbReference type="ChEBI" id="CHEBI:29035"/>
        <label>2</label>
    </ligand>
</feature>
<keyword evidence="1 4" id="KW-0378">Hydrolase</keyword>
<dbReference type="Pfam" id="PF01546">
    <property type="entry name" value="Peptidase_M20"/>
    <property type="match status" value="1"/>
</dbReference>
<feature type="binding site" evidence="2">
    <location>
        <position position="105"/>
    </location>
    <ligand>
        <name>Mn(2+)</name>
        <dbReference type="ChEBI" id="CHEBI:29035"/>
        <label>2</label>
    </ligand>
</feature>
<keyword evidence="2" id="KW-0464">Manganese</keyword>
<accession>A0A1H3P7V9</accession>
<dbReference type="PANTHER" id="PTHR11014:SF63">
    <property type="entry name" value="METALLOPEPTIDASE, PUTATIVE (AFU_ORTHOLOGUE AFUA_6G09600)-RELATED"/>
    <property type="match status" value="1"/>
</dbReference>
<keyword evidence="2" id="KW-0479">Metal-binding</keyword>
<organism evidence="4 5">
    <name type="scientific">Tindallia californiensis</name>
    <dbReference type="NCBI Taxonomy" id="159292"/>
    <lineage>
        <taxon>Bacteria</taxon>
        <taxon>Bacillati</taxon>
        <taxon>Bacillota</taxon>
        <taxon>Clostridia</taxon>
        <taxon>Peptostreptococcales</taxon>
        <taxon>Tindalliaceae</taxon>
        <taxon>Tindallia</taxon>
    </lineage>
</organism>
<dbReference type="Pfam" id="PF07687">
    <property type="entry name" value="M20_dimer"/>
    <property type="match status" value="1"/>
</dbReference>
<dbReference type="InterPro" id="IPR011650">
    <property type="entry name" value="Peptidase_M20_dimer"/>
</dbReference>